<comment type="caution">
    <text evidence="7">The sequence shown here is derived from an EMBL/GenBank/DDBJ whole genome shotgun (WGS) entry which is preliminary data.</text>
</comment>
<evidence type="ECO:0000256" key="2">
    <source>
        <dbReference type="ARBA" id="ARBA00022729"/>
    </source>
</evidence>
<keyword evidence="5" id="KW-0449">Lipoprotein</keyword>
<feature type="signal peptide" evidence="6">
    <location>
        <begin position="1"/>
        <end position="21"/>
    </location>
</feature>
<dbReference type="OMA" id="FGGPYEI"/>
<keyword evidence="1" id="KW-1003">Cell membrane</keyword>
<dbReference type="Pfam" id="PF01547">
    <property type="entry name" value="SBP_bac_1"/>
    <property type="match status" value="1"/>
</dbReference>
<keyword evidence="2 6" id="KW-0732">Signal</keyword>
<dbReference type="PROSITE" id="PS51257">
    <property type="entry name" value="PROKAR_LIPOPROTEIN"/>
    <property type="match status" value="1"/>
</dbReference>
<proteinExistence type="predicted"/>
<dbReference type="PANTHER" id="PTHR43649">
    <property type="entry name" value="ARABINOSE-BINDING PROTEIN-RELATED"/>
    <property type="match status" value="1"/>
</dbReference>
<dbReference type="EMBL" id="NBZD01000001">
    <property type="protein sequence ID" value="PNH19363.1"/>
    <property type="molecule type" value="Genomic_DNA"/>
</dbReference>
<evidence type="ECO:0000256" key="5">
    <source>
        <dbReference type="ARBA" id="ARBA00023288"/>
    </source>
</evidence>
<gene>
    <name evidence="7" type="ORF">B7R76_00275</name>
</gene>
<dbReference type="Proteomes" id="UP000236394">
    <property type="component" value="Unassembled WGS sequence"/>
</dbReference>
<evidence type="ECO:0000256" key="6">
    <source>
        <dbReference type="SAM" id="SignalP"/>
    </source>
</evidence>
<dbReference type="AlphaFoldDB" id="A0A2J8B3K8"/>
<accession>A0A2J8B3K8</accession>
<reference evidence="8" key="1">
    <citation type="submission" date="2017-04" db="EMBL/GenBank/DDBJ databases">
        <authorList>
            <person name="Bumgarner R.E."/>
            <person name="Fredricks D.N."/>
            <person name="Srinivasan S."/>
        </authorList>
    </citation>
    <scope>NUCLEOTIDE SEQUENCE [LARGE SCALE GENOMIC DNA]</scope>
    <source>
        <strain evidence="8">KA00405</strain>
    </source>
</reference>
<organism evidence="7 8">
    <name type="scientific">Mageeibacillus indolicus</name>
    <dbReference type="NCBI Taxonomy" id="884684"/>
    <lineage>
        <taxon>Bacteria</taxon>
        <taxon>Bacillati</taxon>
        <taxon>Bacillota</taxon>
        <taxon>Clostridia</taxon>
        <taxon>Eubacteriales</taxon>
        <taxon>Oscillospiraceae</taxon>
        <taxon>Mageeibacillus</taxon>
    </lineage>
</organism>
<evidence type="ECO:0000256" key="1">
    <source>
        <dbReference type="ARBA" id="ARBA00022475"/>
    </source>
</evidence>
<sequence>MNHKKIVAALLTGAMVLGMTACNKQETAPASGKTDAKAAEKSESKAAEITLWTYPIGEWKDAKTVDAFIAEFNKKEPNIKVKVEYLDYKSGDDKVTAALEAKTAPDIILEGPERLVANWGAKGKMVDISDLWTDEVKKDIVATSQAIVDACHTKDGKFYEYPLCMTTHCMAINYDVFEKANALQYLDQKTRTWTTENFRKAMKAVAESKQTKSSGIVYCGGQGGDQGTRALVTNLYGAEFTDKDHTKYTIDGEKGVKGLQLIADMVKEGSLSYDAGIAAAEELQKFANGTTAVSFCWNASNAAQYAKQVKFKPFAMAFPTSMDKPQLAGGIWGFGIFNNGDEAKIAAAKKFIKFVCDDKDQAKKSVYATGFFPARASLGDIYTGTEKEKNAEFSVMMPYLGDYYNVTAGWAEQRTAWWNMLQQIFGGTDVKTAVDTYSKTANRAAATK</sequence>
<protein>
    <submittedName>
        <fullName evidence="7">ABC transporter substrate-binding protein</fullName>
    </submittedName>
</protein>
<keyword evidence="4" id="KW-0564">Palmitate</keyword>
<dbReference type="InterPro" id="IPR006059">
    <property type="entry name" value="SBP"/>
</dbReference>
<dbReference type="PANTHER" id="PTHR43649:SF33">
    <property type="entry name" value="POLYGALACTURONAN_RHAMNOGALACTURONAN-BINDING PROTEIN YTCQ"/>
    <property type="match status" value="1"/>
</dbReference>
<evidence type="ECO:0000256" key="4">
    <source>
        <dbReference type="ARBA" id="ARBA00023139"/>
    </source>
</evidence>
<dbReference type="SUPFAM" id="SSF53850">
    <property type="entry name" value="Periplasmic binding protein-like II"/>
    <property type="match status" value="1"/>
</dbReference>
<dbReference type="Gene3D" id="3.40.190.10">
    <property type="entry name" value="Periplasmic binding protein-like II"/>
    <property type="match status" value="1"/>
</dbReference>
<keyword evidence="3" id="KW-0472">Membrane</keyword>
<dbReference type="InterPro" id="IPR050490">
    <property type="entry name" value="Bact_solute-bd_prot1"/>
</dbReference>
<feature type="chain" id="PRO_5038369505" evidence="6">
    <location>
        <begin position="22"/>
        <end position="448"/>
    </location>
</feature>
<evidence type="ECO:0000313" key="7">
    <source>
        <dbReference type="EMBL" id="PNH19363.1"/>
    </source>
</evidence>
<evidence type="ECO:0000256" key="3">
    <source>
        <dbReference type="ARBA" id="ARBA00023136"/>
    </source>
</evidence>
<name>A0A2J8B3K8_9FIRM</name>
<evidence type="ECO:0000313" key="8">
    <source>
        <dbReference type="Proteomes" id="UP000236394"/>
    </source>
</evidence>
<dbReference type="RefSeq" id="WP_012993778.1">
    <property type="nucleotide sequence ID" value="NZ_NBZD01000001.1"/>
</dbReference>